<evidence type="ECO:0000256" key="2">
    <source>
        <dbReference type="ARBA" id="ARBA00022801"/>
    </source>
</evidence>
<dbReference type="InterPro" id="IPR036543">
    <property type="entry name" value="Guanylate-bd_C_sf"/>
</dbReference>
<evidence type="ECO:0000313" key="8">
    <source>
        <dbReference type="Proteomes" id="UP001642483"/>
    </source>
</evidence>
<evidence type="ECO:0000256" key="4">
    <source>
        <dbReference type="PROSITE-ProRule" id="PRU01052"/>
    </source>
</evidence>
<feature type="compositionally biased region" description="Polar residues" evidence="5">
    <location>
        <begin position="1007"/>
        <end position="1021"/>
    </location>
</feature>
<dbReference type="Pfam" id="PF02263">
    <property type="entry name" value="GBP"/>
    <property type="match status" value="1"/>
</dbReference>
<dbReference type="Proteomes" id="UP001642483">
    <property type="component" value="Unassembled WGS sequence"/>
</dbReference>
<keyword evidence="1" id="KW-0547">Nucleotide-binding</keyword>
<dbReference type="EMBL" id="CAWYQH010000130">
    <property type="protein sequence ID" value="CAK8692226.1"/>
    <property type="molecule type" value="Genomic_DNA"/>
</dbReference>
<evidence type="ECO:0000256" key="5">
    <source>
        <dbReference type="SAM" id="MobiDB-lite"/>
    </source>
</evidence>
<feature type="region of interest" description="Disordered" evidence="5">
    <location>
        <begin position="993"/>
        <end position="1047"/>
    </location>
</feature>
<evidence type="ECO:0000259" key="6">
    <source>
        <dbReference type="PROSITE" id="PS51715"/>
    </source>
</evidence>
<keyword evidence="3" id="KW-0342">GTP-binding</keyword>
<dbReference type="PROSITE" id="PS51715">
    <property type="entry name" value="G_GB1_RHD3"/>
    <property type="match status" value="1"/>
</dbReference>
<dbReference type="InterPro" id="IPR015894">
    <property type="entry name" value="Guanylate-bd_N"/>
</dbReference>
<protein>
    <recommendedName>
        <fullName evidence="6">GB1/RHD3-type G domain-containing protein</fullName>
    </recommendedName>
</protein>
<dbReference type="SUPFAM" id="SSF52540">
    <property type="entry name" value="P-loop containing nucleoside triphosphate hydrolases"/>
    <property type="match status" value="1"/>
</dbReference>
<dbReference type="InterPro" id="IPR030386">
    <property type="entry name" value="G_GB1_RHD3_dom"/>
</dbReference>
<evidence type="ECO:0000313" key="7">
    <source>
        <dbReference type="EMBL" id="CAK8692226.1"/>
    </source>
</evidence>
<dbReference type="SUPFAM" id="SSF48340">
    <property type="entry name" value="Interferon-induced guanylate-binding protein 1 (GBP1), C-terminal domain"/>
    <property type="match status" value="2"/>
</dbReference>
<reference evidence="7 8" key="1">
    <citation type="submission" date="2024-02" db="EMBL/GenBank/DDBJ databases">
        <authorList>
            <person name="Daric V."/>
            <person name="Darras S."/>
        </authorList>
    </citation>
    <scope>NUCLEOTIDE SEQUENCE [LARGE SCALE GENOMIC DNA]</scope>
</reference>
<sequence length="1047" mass="119177">MWQNEKSLGADVNQTHHQLIKHMKDMSFDNAKIEEAIVNTGTGSEMNDDNVSTLINYLIESSSTAAPTPSSSSSLCYSRPSVYGGRHRAVQIIKPAENSNGYTLDQDALERVFSQPQVANCPVSICSLAGAMREGKSFLLNLFLMYFHSGRSEAWLNDKIKTLFDGFGWRGGHNRCTQGIWIWDEPFPVNTKDGDVVVFLMDTQGAFDHESSIKGCSIIFALSTLISSVQIFNIMRQIQENHLQHLQLFTEYGKVAKQQNSSSQGKAFQSLMFLVRDWHNPAYRGLQGGCHILKDVLRIRNSHHDLTAVRENIHESFEDVGCMLLPKPGDRVEIRNENGPLVTIGDMKPEFLDEVNELVKHLFKTGIVCKRVNDSLVTGLGMINLIIAYCNVFESGDMPDIQPIMEATAKAAIVATIQKCKDEYITEMKQHMEDEGFVEEDLLRKRHDRIKKDTISRYNSCPKMGGKGLIDDYRRKLSQLIEQNYDNCVMLNASLKEKMKKEIRDQVDTTKTIYVTHMGELCGSSYLDENTLNQRHCEISKQMVEFFVENTNHYPQNTVAEYKTELKKLIKHEFKSILLNNRYKEMEFVQKITSSALEAENVYTTIMDEKCEGKHLDETEFKAAHKHASEQALTKLISKSCCEDKPLHAQKKLELEVKIMALRGKYTQSNDMVKRLQQLKLLEVMVQIKTLYNSLMDEGCGSRYVDESEINRLHDDSKNKAEAVIMSIEPEHGKEFADKCRQELDCFLDDALQKISRKNDNFKREGSKKLKEQANKVFETFVHRTEEISNEYISSKVLENKLRKWKIDAVNLYESGQNEPADEFQKVQDELQKKLEEQCTLALSNNEKNQGRAKDEGNYTLQVAKLAYLTAMEQLCDGKYIEEATLLSYHQQQSHTIRNNIACQIQNAEIKNDVITRFDEEVMELFQKSKEKNKKNDSTWMWKTAKAAGTFLLSAGTAMLINTNHPYKWAIAGLGGLDSILRFFNPSDNKQEVGQNALRPFPVPPTGVNQSSSVDPPSYQETVKDSESTPSHANQGSRPKSKSASKK</sequence>
<feature type="compositionally biased region" description="Polar residues" evidence="5">
    <location>
        <begin position="1028"/>
        <end position="1038"/>
    </location>
</feature>
<proteinExistence type="inferred from homology"/>
<keyword evidence="2" id="KW-0378">Hydrolase</keyword>
<organism evidence="7 8">
    <name type="scientific">Clavelina lepadiformis</name>
    <name type="common">Light-bulb sea squirt</name>
    <name type="synonym">Ascidia lepadiformis</name>
    <dbReference type="NCBI Taxonomy" id="159417"/>
    <lineage>
        <taxon>Eukaryota</taxon>
        <taxon>Metazoa</taxon>
        <taxon>Chordata</taxon>
        <taxon>Tunicata</taxon>
        <taxon>Ascidiacea</taxon>
        <taxon>Aplousobranchia</taxon>
        <taxon>Clavelinidae</taxon>
        <taxon>Clavelina</taxon>
    </lineage>
</organism>
<dbReference type="InterPro" id="IPR027417">
    <property type="entry name" value="P-loop_NTPase"/>
</dbReference>
<evidence type="ECO:0000256" key="3">
    <source>
        <dbReference type="ARBA" id="ARBA00023134"/>
    </source>
</evidence>
<dbReference type="Gene3D" id="1.20.58.420">
    <property type="entry name" value="AHSP"/>
    <property type="match status" value="3"/>
</dbReference>
<dbReference type="PANTHER" id="PTHR10751">
    <property type="entry name" value="GUANYLATE BINDING PROTEIN"/>
    <property type="match status" value="1"/>
</dbReference>
<comment type="caution">
    <text evidence="7">The sequence shown here is derived from an EMBL/GenBank/DDBJ whole genome shotgun (WGS) entry which is preliminary data.</text>
</comment>
<name>A0ABP0GKE2_CLALP</name>
<feature type="domain" description="GB1/RHD3-type G" evidence="6">
    <location>
        <begin position="120"/>
        <end position="367"/>
    </location>
</feature>
<keyword evidence="8" id="KW-1185">Reference proteome</keyword>
<dbReference type="Gene3D" id="3.40.50.300">
    <property type="entry name" value="P-loop containing nucleotide triphosphate hydrolases"/>
    <property type="match status" value="1"/>
</dbReference>
<gene>
    <name evidence="7" type="ORF">CVLEPA_LOCUS24954</name>
</gene>
<evidence type="ECO:0000256" key="1">
    <source>
        <dbReference type="ARBA" id="ARBA00022741"/>
    </source>
</evidence>
<dbReference type="CDD" id="cd01851">
    <property type="entry name" value="GBP"/>
    <property type="match status" value="1"/>
</dbReference>
<comment type="similarity">
    <text evidence="4">Belongs to the TRAFAC class dynamin-like GTPase superfamily. GB1/RHD3 GTPase family.</text>
</comment>
<accession>A0ABP0GKE2</accession>